<evidence type="ECO:0000313" key="1">
    <source>
        <dbReference type="EMBL" id="KAI3368649.1"/>
    </source>
</evidence>
<reference evidence="1" key="1">
    <citation type="submission" date="2022-04" db="EMBL/GenBank/DDBJ databases">
        <title>Jade perch genome.</title>
        <authorList>
            <person name="Chao B."/>
        </authorList>
    </citation>
    <scope>NUCLEOTIDE SEQUENCE</scope>
    <source>
        <strain evidence="1">CB-2022</strain>
    </source>
</reference>
<feature type="non-terminal residue" evidence="1">
    <location>
        <position position="1"/>
    </location>
</feature>
<sequence length="1217" mass="136710">ILLTDILYINSSDYQLFARVSGAAGHSLPACHERLEFRCSDSLCVPRLRVCDGHKDCEDGSDEHSCAHRWCKKDEFTCRSRQCIPLRSLCDGVDNCGDGSDETPCQNCTAGFFSCGLSDTCLPGNKLCDGQSDCRDGRDESQKLCSLSEPRPQIFPMCAASEFQCGDGQCIRHTWRCDHSPDCSDGSDEDDCGQDECKVNNGGCSHGCVDLPMGFVCVCPDNMRLVGDNQCDEVDTCLESDVCNHFCVHTNGSLTCECHEDYQMNPVTGECKAKGDDAQLVFTSSKGIRWISITGTEYRKTAAHFPGPGPVAALASNRTVYWVRQGQGNIYRVSMDGQLQDSVLVMKVQGSVSGLAVDWIHQLLYWTNMESSSVNVGLLGGSAQRPLITGLDKPSAVAVDPLQGLLFWAQCGSSPKIERSSLEGRDQMAVVSSSIRHPVALSLDIPRQLLYWVDQGMRSISRVNLDGRHRKTVVESNGYLDRPFGLAVFEGFVYWSEEVTHSICRANKHNGGNFQVLLSNATSPGGVVIIQPILQPNGSSLCGHTGMVCQHKCVMDLLSESPKFSCTSEERELDKSPEIPAISRTIPQSTLSDPTFAGVLSLIMFLSVLLVGMALWWWREEFRPSRSLTEQSFSLKESQDPLIVQELPVGPNACPVKSERGISFAVDSNFSFYSATKTGRDIINWDIAFSWTRWAFMIIAMASETAQLQKCLQNRRLTVNCLPKGVEDNKTFPFSQAKTVKAWRSLENLDSPGFKEECPKAEGRPEHQQCINVNVGGKVFHIPKRSAAKYPQTRIGSLALCRDRAKLLTLCDDYSVRNNEFFFDRDPAFFHHICHFYSTGVLWIVREMCPINYEEEIAYWGLSLKDTQLCCWMMFEEKIDEVRDNLKVEMELMAKIDVKYDNECFKDMIFGSVRKNLWNIVEDPYSSTVAKAFTVLSNLFVLFSIVAMTLNTVEELQIYRINGKTHMEWVEIITIVFFTFEYLIRLVTTPNIVMFLKSGLNFVDMVAVMPYFVQIVFDTFTDSEDVNAQEDLRTMARVSKLSHVLKVVKLLRIFRILKLARHSTGMRAFGFTLRQCYQQACCIFLFIAMGIFTFSALLHSAERETEGSPISSIPYAWWWAAVSISTVGYGDVVPVTVLGRIVAFGCISFGIILNGMPISFLFNKFSDYYAKLKAQEYNTTLVQRRFQLKRRLRRKMDICFHPSKDNNSTDSCCESPH</sequence>
<dbReference type="EMBL" id="CM041538">
    <property type="protein sequence ID" value="KAI3368649.1"/>
    <property type="molecule type" value="Genomic_DNA"/>
</dbReference>
<name>A0ACB8WM25_9TELE</name>
<keyword evidence="2" id="KW-1185">Reference proteome</keyword>
<proteinExistence type="predicted"/>
<evidence type="ECO:0000313" key="2">
    <source>
        <dbReference type="Proteomes" id="UP000831701"/>
    </source>
</evidence>
<comment type="caution">
    <text evidence="1">The sequence shown here is derived from an EMBL/GenBank/DDBJ whole genome shotgun (WGS) entry which is preliminary data.</text>
</comment>
<dbReference type="Proteomes" id="UP000831701">
    <property type="component" value="Chromosome 8"/>
</dbReference>
<accession>A0ACB8WM25</accession>
<organism evidence="1 2">
    <name type="scientific">Scortum barcoo</name>
    <name type="common">barcoo grunter</name>
    <dbReference type="NCBI Taxonomy" id="214431"/>
    <lineage>
        <taxon>Eukaryota</taxon>
        <taxon>Metazoa</taxon>
        <taxon>Chordata</taxon>
        <taxon>Craniata</taxon>
        <taxon>Vertebrata</taxon>
        <taxon>Euteleostomi</taxon>
        <taxon>Actinopterygii</taxon>
        <taxon>Neopterygii</taxon>
        <taxon>Teleostei</taxon>
        <taxon>Neoteleostei</taxon>
        <taxon>Acanthomorphata</taxon>
        <taxon>Eupercaria</taxon>
        <taxon>Centrarchiformes</taxon>
        <taxon>Terapontoidei</taxon>
        <taxon>Terapontidae</taxon>
        <taxon>Scortum</taxon>
    </lineage>
</organism>
<protein>
    <submittedName>
        <fullName evidence="1">Uncharacterized protein</fullName>
    </submittedName>
</protein>
<gene>
    <name evidence="1" type="ORF">L3Q82_025658</name>
</gene>